<feature type="domain" description="Carbohydrate kinase PfkB" evidence="1">
    <location>
        <begin position="188"/>
        <end position="296"/>
    </location>
</feature>
<dbReference type="Pfam" id="PF00294">
    <property type="entry name" value="PfkB"/>
    <property type="match status" value="1"/>
</dbReference>
<dbReference type="AlphaFoldDB" id="A0A2B7XQP9"/>
<evidence type="ECO:0000313" key="2">
    <source>
        <dbReference type="EMBL" id="PGH11526.1"/>
    </source>
</evidence>
<gene>
    <name evidence="2" type="ORF">AJ80_07092</name>
</gene>
<name>A0A2B7XQP9_POLH7</name>
<dbReference type="OrthoDB" id="497927at2759"/>
<dbReference type="Gene3D" id="3.40.1190.20">
    <property type="match status" value="1"/>
</dbReference>
<organism evidence="2 3">
    <name type="scientific">Polytolypa hystricis (strain UAMH7299)</name>
    <dbReference type="NCBI Taxonomy" id="1447883"/>
    <lineage>
        <taxon>Eukaryota</taxon>
        <taxon>Fungi</taxon>
        <taxon>Dikarya</taxon>
        <taxon>Ascomycota</taxon>
        <taxon>Pezizomycotina</taxon>
        <taxon>Eurotiomycetes</taxon>
        <taxon>Eurotiomycetidae</taxon>
        <taxon>Onygenales</taxon>
        <taxon>Onygenales incertae sedis</taxon>
        <taxon>Polytolypa</taxon>
    </lineage>
</organism>
<reference evidence="2 3" key="1">
    <citation type="submission" date="2017-10" db="EMBL/GenBank/DDBJ databases">
        <title>Comparative genomics in systemic dimorphic fungi from Ajellomycetaceae.</title>
        <authorList>
            <person name="Munoz J.F."/>
            <person name="Mcewen J.G."/>
            <person name="Clay O.K."/>
            <person name="Cuomo C.A."/>
        </authorList>
    </citation>
    <scope>NUCLEOTIDE SEQUENCE [LARGE SCALE GENOMIC DNA]</scope>
    <source>
        <strain evidence="2 3">UAMH7299</strain>
    </source>
</reference>
<evidence type="ECO:0000313" key="3">
    <source>
        <dbReference type="Proteomes" id="UP000224634"/>
    </source>
</evidence>
<keyword evidence="3" id="KW-1185">Reference proteome</keyword>
<dbReference type="STRING" id="1447883.A0A2B7XQP9"/>
<comment type="caution">
    <text evidence="2">The sequence shown here is derived from an EMBL/GenBank/DDBJ whole genome shotgun (WGS) entry which is preliminary data.</text>
</comment>
<dbReference type="InterPro" id="IPR011611">
    <property type="entry name" value="PfkB_dom"/>
</dbReference>
<accession>A0A2B7XQP9</accession>
<sequence length="381" mass="42219">MSTNSTDGIRSHGIDFCTFGMFIIDEIEFEEPEPSVNDIMGGAGSYAVVGARMVAGQEHSRSVGWIVNVGSDFPESIRETITSWNTHCLFRENMDRLTTRGWNGYGPNEKRDFKYLTPKIRLDHNSLSEGLLLSKSFHMVCSPARCCEIIQGVLERRRKLIENGNLLASRRPIFVWEPVPDLCRPEELSRFYEALKHVHVVSPNEYELAQFFGKDTWDSGNRDDRAIADNIVNSGIGPDGQGLLVIRAGKEGCYAFSRGRSLALPALQHANVVDPTGAGNTFLGALAQALVSAGPIHVINSELEQWPPWLQICTEWEGDGIIPSALICATVAASFSIEQVGMPQISSDNAAELWNGTGYTERLRVYTKQLKEIFDKSTHAI</sequence>
<evidence type="ECO:0000259" key="1">
    <source>
        <dbReference type="Pfam" id="PF00294"/>
    </source>
</evidence>
<dbReference type="PANTHER" id="PTHR47098">
    <property type="entry name" value="PROTEIN MAK32"/>
    <property type="match status" value="1"/>
</dbReference>
<proteinExistence type="predicted"/>
<dbReference type="InterPro" id="IPR029056">
    <property type="entry name" value="Ribokinase-like"/>
</dbReference>
<protein>
    <recommendedName>
        <fullName evidence="1">Carbohydrate kinase PfkB domain-containing protein</fullName>
    </recommendedName>
</protein>
<dbReference type="PANTHER" id="PTHR47098:SF2">
    <property type="entry name" value="PROTEIN MAK32"/>
    <property type="match status" value="1"/>
</dbReference>
<dbReference type="EMBL" id="PDNA01000131">
    <property type="protein sequence ID" value="PGH11526.1"/>
    <property type="molecule type" value="Genomic_DNA"/>
</dbReference>
<dbReference type="Proteomes" id="UP000224634">
    <property type="component" value="Unassembled WGS sequence"/>
</dbReference>
<dbReference type="SUPFAM" id="SSF53613">
    <property type="entry name" value="Ribokinase-like"/>
    <property type="match status" value="1"/>
</dbReference>